<gene>
    <name evidence="1" type="ORF">V1525DRAFT_375852</name>
</gene>
<name>A0ACC3T351_LIPKO</name>
<keyword evidence="2" id="KW-1185">Reference proteome</keyword>
<comment type="caution">
    <text evidence="1">The sequence shown here is derived from an EMBL/GenBank/DDBJ whole genome shotgun (WGS) entry which is preliminary data.</text>
</comment>
<sequence length="518" mass="55926">MTNNFGNEYFSDDTQRFLAALSSSDFLGDYSSLQHAAADPVLNHNGTPALSPFASVDFDVEDLSTQVPEMLTGGVLPTPDSIDLKRSPMTVVADGRLPVATASSTSPTSTVNSARLSTSTFGTPESSSILHGTNQNVLPTANGLSPVLSPLTEQDKRKVADDESDDELSETEAKRRDTNTDEPEEARKKPGRKLMTAEPSSKRKAQNRAAQRAFRERKEKHLRDLESRVAELENDAHSMTTENQFLKKQVDRLQAELKEYRKRQSTPSSAKSSPNATHNYVTPFTFEFPLFGADPKFSQQAATKPGQAHPRSAATSPTAIVPFGQSIFSASSPTSTITSSSSSPGMSTTSAAAKQSPACSVPKYGNEEDDFCAQLSMACGTRENPIPKAHANGILSPPAFENDLFSEYREPIFSNTDEDFNLPELTPDEVFDTAGDATDTVAGSGFSKDEEMVVPADNKPLMGCTALWDRISMHPKFGDLDIDGLCSELRTKAKCSESGVVVTESDLNAALQKIESNA</sequence>
<organism evidence="1 2">
    <name type="scientific">Lipomyces kononenkoae</name>
    <name type="common">Yeast</name>
    <dbReference type="NCBI Taxonomy" id="34357"/>
    <lineage>
        <taxon>Eukaryota</taxon>
        <taxon>Fungi</taxon>
        <taxon>Dikarya</taxon>
        <taxon>Ascomycota</taxon>
        <taxon>Saccharomycotina</taxon>
        <taxon>Lipomycetes</taxon>
        <taxon>Lipomycetales</taxon>
        <taxon>Lipomycetaceae</taxon>
        <taxon>Lipomyces</taxon>
    </lineage>
</organism>
<accession>A0ACC3T351</accession>
<dbReference type="Proteomes" id="UP001433508">
    <property type="component" value="Unassembled WGS sequence"/>
</dbReference>
<evidence type="ECO:0000313" key="2">
    <source>
        <dbReference type="Proteomes" id="UP001433508"/>
    </source>
</evidence>
<dbReference type="EMBL" id="MU971361">
    <property type="protein sequence ID" value="KAK9238056.1"/>
    <property type="molecule type" value="Genomic_DNA"/>
</dbReference>
<proteinExistence type="predicted"/>
<reference evidence="2" key="1">
    <citation type="journal article" date="2024" name="Front. Bioeng. Biotechnol.">
        <title>Genome-scale model development and genomic sequencing of the oleaginous clade Lipomyces.</title>
        <authorList>
            <person name="Czajka J.J."/>
            <person name="Han Y."/>
            <person name="Kim J."/>
            <person name="Mondo S.J."/>
            <person name="Hofstad B.A."/>
            <person name="Robles A."/>
            <person name="Haridas S."/>
            <person name="Riley R."/>
            <person name="LaButti K."/>
            <person name="Pangilinan J."/>
            <person name="Andreopoulos W."/>
            <person name="Lipzen A."/>
            <person name="Yan J."/>
            <person name="Wang M."/>
            <person name="Ng V."/>
            <person name="Grigoriev I.V."/>
            <person name="Spatafora J.W."/>
            <person name="Magnuson J.K."/>
            <person name="Baker S.E."/>
            <person name="Pomraning K.R."/>
        </authorList>
    </citation>
    <scope>NUCLEOTIDE SEQUENCE [LARGE SCALE GENOMIC DNA]</scope>
    <source>
        <strain evidence="2">CBS 7786</strain>
    </source>
</reference>
<protein>
    <submittedName>
        <fullName evidence="1">Uncharacterized protein</fullName>
    </submittedName>
</protein>
<evidence type="ECO:0000313" key="1">
    <source>
        <dbReference type="EMBL" id="KAK9238056.1"/>
    </source>
</evidence>